<dbReference type="KEGG" id="sbd:ATN00_18900"/>
<dbReference type="EMBL" id="CP013264">
    <property type="protein sequence ID" value="ALR22065.1"/>
    <property type="molecule type" value="Genomic_DNA"/>
</dbReference>
<sequence length="95" mass="10507">MNDTTLANNHALVASIDTDELERAIADMEVAMAFTDAIETFIEQARGFTSGRELCREAKSALVMLTELHDRLRVTDDRLMTLLRQIAAVQAAARA</sequence>
<dbReference type="AlphaFoldDB" id="A0A0S3F2V7"/>
<reference evidence="1 2" key="1">
    <citation type="submission" date="2015-11" db="EMBL/GenBank/DDBJ databases">
        <title>A Two-component Flavoprotein Monooxygenase System MeaXY Responsible for para-Hydroxylation of 2-Methyl-6-ethylaniline and 2,6-Diethylaniline in Sphingobium baderi DE-13.</title>
        <authorList>
            <person name="Cheng M."/>
            <person name="Meng Q."/>
            <person name="Yang Y."/>
            <person name="Chu C."/>
            <person name="Yan X."/>
            <person name="He J."/>
            <person name="Li S."/>
        </authorList>
    </citation>
    <scope>NUCLEOTIDE SEQUENCE [LARGE SCALE GENOMIC DNA]</scope>
    <source>
        <strain evidence="1 2">DE-13</strain>
    </source>
</reference>
<gene>
    <name evidence="1" type="ORF">ATN00_18900</name>
</gene>
<organism evidence="1 2">
    <name type="scientific">Sphingobium baderi</name>
    <dbReference type="NCBI Taxonomy" id="1332080"/>
    <lineage>
        <taxon>Bacteria</taxon>
        <taxon>Pseudomonadati</taxon>
        <taxon>Pseudomonadota</taxon>
        <taxon>Alphaproteobacteria</taxon>
        <taxon>Sphingomonadales</taxon>
        <taxon>Sphingomonadaceae</taxon>
        <taxon>Sphingobium</taxon>
    </lineage>
</organism>
<protein>
    <submittedName>
        <fullName evidence="1">Uncharacterized protein</fullName>
    </submittedName>
</protein>
<dbReference type="STRING" id="1332080.ATN00_18900"/>
<evidence type="ECO:0000313" key="1">
    <source>
        <dbReference type="EMBL" id="ALR22065.1"/>
    </source>
</evidence>
<name>A0A0S3F2V7_9SPHN</name>
<accession>A0A0S3F2V7</accession>
<proteinExistence type="predicted"/>
<dbReference type="RefSeq" id="WP_062067743.1">
    <property type="nucleotide sequence ID" value="NZ_CP013264.1"/>
</dbReference>
<keyword evidence="2" id="KW-1185">Reference proteome</keyword>
<evidence type="ECO:0000313" key="2">
    <source>
        <dbReference type="Proteomes" id="UP000056968"/>
    </source>
</evidence>
<dbReference type="Proteomes" id="UP000056968">
    <property type="component" value="Chromosome"/>
</dbReference>